<keyword evidence="2" id="KW-1185">Reference proteome</keyword>
<proteinExistence type="predicted"/>
<dbReference type="EMBL" id="CM043793">
    <property type="protein sequence ID" value="KAI4820626.1"/>
    <property type="molecule type" value="Genomic_DNA"/>
</dbReference>
<gene>
    <name evidence="1" type="ORF">KUCAC02_028598</name>
</gene>
<comment type="caution">
    <text evidence="1">The sequence shown here is derived from an EMBL/GenBank/DDBJ whole genome shotgun (WGS) entry which is preliminary data.</text>
</comment>
<dbReference type="Proteomes" id="UP001057452">
    <property type="component" value="Chromosome 9"/>
</dbReference>
<organism evidence="1 2">
    <name type="scientific">Chaenocephalus aceratus</name>
    <name type="common">Blackfin icefish</name>
    <name type="synonym">Chaenichthys aceratus</name>
    <dbReference type="NCBI Taxonomy" id="36190"/>
    <lineage>
        <taxon>Eukaryota</taxon>
        <taxon>Metazoa</taxon>
        <taxon>Chordata</taxon>
        <taxon>Craniata</taxon>
        <taxon>Vertebrata</taxon>
        <taxon>Euteleostomi</taxon>
        <taxon>Actinopterygii</taxon>
        <taxon>Neopterygii</taxon>
        <taxon>Teleostei</taxon>
        <taxon>Neoteleostei</taxon>
        <taxon>Acanthomorphata</taxon>
        <taxon>Eupercaria</taxon>
        <taxon>Perciformes</taxon>
        <taxon>Notothenioidei</taxon>
        <taxon>Channichthyidae</taxon>
        <taxon>Chaenocephalus</taxon>
    </lineage>
</organism>
<evidence type="ECO:0000313" key="2">
    <source>
        <dbReference type="Proteomes" id="UP001057452"/>
    </source>
</evidence>
<protein>
    <submittedName>
        <fullName evidence="1">Uncharacterized protein</fullName>
    </submittedName>
</protein>
<evidence type="ECO:0000313" key="1">
    <source>
        <dbReference type="EMBL" id="KAI4820626.1"/>
    </source>
</evidence>
<feature type="non-terminal residue" evidence="1">
    <location>
        <position position="1"/>
    </location>
</feature>
<sequence>IEVCGLPKTIQCIKTILFDYVLRSSDVKAQFILGNKGSKKSLGMSFITSASQHRPAVPSGASCRPLSFSNNITGHSARAPAGSEIIMAVKQSRFQRLRVPASRFPGHRLRLHLRSSQPWPTFPASFAEYSFCSVQVVAGGGG</sequence>
<name>A0ACB9X433_CHAAC</name>
<reference evidence="1" key="1">
    <citation type="submission" date="2022-05" db="EMBL/GenBank/DDBJ databases">
        <title>Chromosome-level genome of Chaenocephalus aceratus.</title>
        <authorList>
            <person name="Park H."/>
        </authorList>
    </citation>
    <scope>NUCLEOTIDE SEQUENCE</scope>
    <source>
        <strain evidence="1">KU_202001</strain>
    </source>
</reference>
<accession>A0ACB9X433</accession>